<dbReference type="InterPro" id="IPR015413">
    <property type="entry name" value="Methionyl/Leucyl_tRNA_Synth"/>
</dbReference>
<proteinExistence type="inferred from homology"/>
<protein>
    <recommendedName>
        <fullName evidence="1">methionine--tRNA ligase</fullName>
        <ecNumber evidence="1">6.1.1.10</ecNumber>
    </recommendedName>
</protein>
<keyword evidence="3 7" id="KW-0547">Nucleotide-binding</keyword>
<dbReference type="InterPro" id="IPR041872">
    <property type="entry name" value="Anticodon_Met"/>
</dbReference>
<comment type="caution">
    <text evidence="10">The sequence shown here is derived from an EMBL/GenBank/DDBJ whole genome shotgun (WGS) entry which is preliminary data.</text>
</comment>
<dbReference type="PRINTS" id="PR01041">
    <property type="entry name" value="TRNASYNTHMET"/>
</dbReference>
<dbReference type="EMBL" id="RFKV01000008">
    <property type="protein sequence ID" value="RMD77701.1"/>
    <property type="molecule type" value="Genomic_DNA"/>
</dbReference>
<dbReference type="PANTHER" id="PTHR43326:SF1">
    <property type="entry name" value="METHIONINE--TRNA LIGASE, MITOCHONDRIAL"/>
    <property type="match status" value="1"/>
</dbReference>
<keyword evidence="5 7" id="KW-0648">Protein biosynthesis</keyword>
<keyword evidence="6 7" id="KW-0030">Aminoacyl-tRNA synthetase</keyword>
<dbReference type="InterPro" id="IPR033911">
    <property type="entry name" value="MetRS_core"/>
</dbReference>
<dbReference type="Gene3D" id="2.170.220.10">
    <property type="match status" value="1"/>
</dbReference>
<evidence type="ECO:0000256" key="2">
    <source>
        <dbReference type="ARBA" id="ARBA00022598"/>
    </source>
</evidence>
<evidence type="ECO:0000256" key="6">
    <source>
        <dbReference type="ARBA" id="ARBA00023146"/>
    </source>
</evidence>
<dbReference type="InterPro" id="IPR023457">
    <property type="entry name" value="Met-tRNA_synth_2"/>
</dbReference>
<dbReference type="InterPro" id="IPR009080">
    <property type="entry name" value="tRNAsynth_Ia_anticodon-bd"/>
</dbReference>
<dbReference type="InterPro" id="IPR014729">
    <property type="entry name" value="Rossmann-like_a/b/a_fold"/>
</dbReference>
<dbReference type="SUPFAM" id="SSF47323">
    <property type="entry name" value="Anticodon-binding domain of a subclass of class I aminoacyl-tRNA synthetases"/>
    <property type="match status" value="1"/>
</dbReference>
<dbReference type="Pfam" id="PF19303">
    <property type="entry name" value="Anticodon_3"/>
    <property type="match status" value="1"/>
</dbReference>
<evidence type="ECO:0000313" key="10">
    <source>
        <dbReference type="EMBL" id="RMD77701.1"/>
    </source>
</evidence>
<dbReference type="GO" id="GO:0006431">
    <property type="term" value="P:methionyl-tRNA aminoacylation"/>
    <property type="evidence" value="ECO:0007669"/>
    <property type="project" value="InterPro"/>
</dbReference>
<dbReference type="Gene3D" id="1.10.730.10">
    <property type="entry name" value="Isoleucyl-tRNA Synthetase, Domain 1"/>
    <property type="match status" value="1"/>
</dbReference>
<accession>A0A3M0Z3S4</accession>
<evidence type="ECO:0000259" key="8">
    <source>
        <dbReference type="Pfam" id="PF09334"/>
    </source>
</evidence>
<dbReference type="GO" id="GO:0005524">
    <property type="term" value="F:ATP binding"/>
    <property type="evidence" value="ECO:0007669"/>
    <property type="project" value="UniProtKB-KW"/>
</dbReference>
<reference evidence="10 11" key="1">
    <citation type="submission" date="2018-10" db="EMBL/GenBank/DDBJ databases">
        <title>Thermophilic Lithotrophy and Phototrophy in an Intertidal, Iron-rich, Geothermal Spring.</title>
        <authorList>
            <person name="Ward L.M."/>
            <person name="Idei A."/>
            <person name="Nakagawa M."/>
            <person name="Ueno Y."/>
            <person name="Fischer W."/>
            <person name="Mcglynn S.E."/>
        </authorList>
    </citation>
    <scope>NUCLEOTIDE SEQUENCE [LARGE SCALE GENOMIC DNA]</scope>
    <source>
        <strain evidence="10">J137</strain>
    </source>
</reference>
<evidence type="ECO:0000259" key="9">
    <source>
        <dbReference type="Pfam" id="PF19303"/>
    </source>
</evidence>
<feature type="non-terminal residue" evidence="10">
    <location>
        <position position="1"/>
    </location>
</feature>
<evidence type="ECO:0000256" key="3">
    <source>
        <dbReference type="ARBA" id="ARBA00022741"/>
    </source>
</evidence>
<evidence type="ECO:0000256" key="5">
    <source>
        <dbReference type="ARBA" id="ARBA00022917"/>
    </source>
</evidence>
<evidence type="ECO:0000256" key="1">
    <source>
        <dbReference type="ARBA" id="ARBA00012838"/>
    </source>
</evidence>
<organism evidence="10 11">
    <name type="scientific">Candidatus Dojkabacteria bacterium</name>
    <dbReference type="NCBI Taxonomy" id="2099670"/>
    <lineage>
        <taxon>Bacteria</taxon>
        <taxon>Candidatus Dojkabacteria</taxon>
    </lineage>
</organism>
<keyword evidence="2 7" id="KW-0436">Ligase</keyword>
<dbReference type="AlphaFoldDB" id="A0A3M0Z3S4"/>
<feature type="domain" description="Methionyl/Leucyl tRNA synthetase" evidence="8">
    <location>
        <begin position="1"/>
        <end position="197"/>
    </location>
</feature>
<gene>
    <name evidence="10" type="ORF">D6810_00290</name>
</gene>
<evidence type="ECO:0000256" key="7">
    <source>
        <dbReference type="RuleBase" id="RU363039"/>
    </source>
</evidence>
<dbReference type="SUPFAM" id="SSF52374">
    <property type="entry name" value="Nucleotidylyl transferase"/>
    <property type="match status" value="1"/>
</dbReference>
<dbReference type="PANTHER" id="PTHR43326">
    <property type="entry name" value="METHIONYL-TRNA SYNTHETASE"/>
    <property type="match status" value="1"/>
</dbReference>
<dbReference type="Gene3D" id="3.40.50.620">
    <property type="entry name" value="HUPs"/>
    <property type="match status" value="1"/>
</dbReference>
<evidence type="ECO:0000256" key="4">
    <source>
        <dbReference type="ARBA" id="ARBA00022840"/>
    </source>
</evidence>
<keyword evidence="4 7" id="KW-0067">ATP-binding</keyword>
<name>A0A3M0Z3S4_9BACT</name>
<dbReference type="Proteomes" id="UP000269410">
    <property type="component" value="Unassembled WGS sequence"/>
</dbReference>
<dbReference type="EC" id="6.1.1.10" evidence="1"/>
<comment type="similarity">
    <text evidence="7">Belongs to the class-I aminoacyl-tRNA synthetase family.</text>
</comment>
<sequence length="315" mass="36325">SKYRSRILSYIKKHPEFIRPQKWYDYIINELQKDLEDIPVTRANVSWGIRVPFASNQTIYVWYDALPNYISYLNFPENEARKFQDKYWTEAVHVVGKDILKFHAILWPAMLMSVGIPLPKTILVNGFFTVNGVKIGKSNQNVISPVDLAKKYGVDALRYAILTEFQIGNDGDFSYERLEGKYNGELADNFGNLLNRVIHLMNKKEMKINQISQVENSFKNKVDGFISKFDNHMSMFEIKEACDSVSELFSFGNKYLDDTKPWKSTDDEKDFKVLSNLYYLLSCGVEAFDCIIPSSAKIAKSALNSLQPIILFKKV</sequence>
<dbReference type="GO" id="GO:0004825">
    <property type="term" value="F:methionine-tRNA ligase activity"/>
    <property type="evidence" value="ECO:0007669"/>
    <property type="project" value="UniProtKB-EC"/>
</dbReference>
<feature type="domain" description="Methionyl-tRNA synthetase anticodon-binding" evidence="9">
    <location>
        <begin position="211"/>
        <end position="270"/>
    </location>
</feature>
<evidence type="ECO:0000313" key="11">
    <source>
        <dbReference type="Proteomes" id="UP000269410"/>
    </source>
</evidence>
<dbReference type="Pfam" id="PF09334">
    <property type="entry name" value="tRNA-synt_1g"/>
    <property type="match status" value="1"/>
</dbReference>